<dbReference type="InterPro" id="IPR032710">
    <property type="entry name" value="NTF2-like_dom_sf"/>
</dbReference>
<gene>
    <name evidence="1" type="ORF">ACFP3J_11860</name>
</gene>
<proteinExistence type="predicted"/>
<sequence length="144" mass="16763">MSRQTEIVRRMVSAFNTGRTDDVDEYIHPDYLNPATLEHGIHTGPKAFAQLVGWVRATFSEEARLEEVRIEERGPWVKAYLVLYGRHVGRLVGMPPTDRRFSGEQVHLMRIVDGKIRDHRDWPDFQGTLRQLGDPWPDDEGWRP</sequence>
<dbReference type="Proteomes" id="UP001596065">
    <property type="component" value="Unassembled WGS sequence"/>
</dbReference>
<dbReference type="NCBIfam" id="NF033407">
    <property type="entry name" value="SnoaL_meth_ester"/>
    <property type="match status" value="1"/>
</dbReference>
<comment type="caution">
    <text evidence="1">The sequence shown here is derived from an EMBL/GenBank/DDBJ whole genome shotgun (WGS) entry which is preliminary data.</text>
</comment>
<name>A0ABW0WHB9_STRNO</name>
<dbReference type="Pfam" id="PF07366">
    <property type="entry name" value="SnoaL"/>
    <property type="match status" value="1"/>
</dbReference>
<dbReference type="EMBL" id="JBHSOE010000015">
    <property type="protein sequence ID" value="MFC5656179.1"/>
    <property type="molecule type" value="Genomic_DNA"/>
</dbReference>
<protein>
    <submittedName>
        <fullName evidence="1">SnoaL/DnrD family polyketide biosynthesis methyl ester cyclase</fullName>
    </submittedName>
</protein>
<dbReference type="RefSeq" id="WP_344346062.1">
    <property type="nucleotide sequence ID" value="NZ_BAAASM010000002.1"/>
</dbReference>
<dbReference type="PANTHER" id="PTHR38436">
    <property type="entry name" value="POLYKETIDE CYCLASE SNOAL-LIKE DOMAIN"/>
    <property type="match status" value="1"/>
</dbReference>
<evidence type="ECO:0000313" key="1">
    <source>
        <dbReference type="EMBL" id="MFC5656179.1"/>
    </source>
</evidence>
<dbReference type="SUPFAM" id="SSF54427">
    <property type="entry name" value="NTF2-like"/>
    <property type="match status" value="1"/>
</dbReference>
<organism evidence="1 2">
    <name type="scientific">Streptomyces nogalater</name>
    <dbReference type="NCBI Taxonomy" id="38314"/>
    <lineage>
        <taxon>Bacteria</taxon>
        <taxon>Bacillati</taxon>
        <taxon>Actinomycetota</taxon>
        <taxon>Actinomycetes</taxon>
        <taxon>Kitasatosporales</taxon>
        <taxon>Streptomycetaceae</taxon>
        <taxon>Streptomyces</taxon>
    </lineage>
</organism>
<accession>A0ABW0WHB9</accession>
<dbReference type="PANTHER" id="PTHR38436:SF1">
    <property type="entry name" value="ESTER CYCLASE"/>
    <property type="match status" value="1"/>
</dbReference>
<dbReference type="Gene3D" id="3.10.450.50">
    <property type="match status" value="1"/>
</dbReference>
<evidence type="ECO:0000313" key="2">
    <source>
        <dbReference type="Proteomes" id="UP001596065"/>
    </source>
</evidence>
<keyword evidence="2" id="KW-1185">Reference proteome</keyword>
<dbReference type="InterPro" id="IPR009959">
    <property type="entry name" value="Cyclase_SnoaL-like"/>
</dbReference>
<reference evidence="2" key="1">
    <citation type="journal article" date="2019" name="Int. J. Syst. Evol. Microbiol.">
        <title>The Global Catalogue of Microorganisms (GCM) 10K type strain sequencing project: providing services to taxonomists for standard genome sequencing and annotation.</title>
        <authorList>
            <consortium name="The Broad Institute Genomics Platform"/>
            <consortium name="The Broad Institute Genome Sequencing Center for Infectious Disease"/>
            <person name="Wu L."/>
            <person name="Ma J."/>
        </authorList>
    </citation>
    <scope>NUCLEOTIDE SEQUENCE [LARGE SCALE GENOMIC DNA]</scope>
    <source>
        <strain evidence="2">KCTC 5701</strain>
    </source>
</reference>